<evidence type="ECO:0000313" key="3">
    <source>
        <dbReference type="EMBL" id="CCC95631.1"/>
    </source>
</evidence>
<proteinExistence type="predicted"/>
<evidence type="ECO:0000256" key="1">
    <source>
        <dbReference type="SAM" id="MobiDB-lite"/>
    </source>
</evidence>
<name>G0V1W0_TRYCI</name>
<feature type="transmembrane region" description="Helical" evidence="2">
    <location>
        <begin position="40"/>
        <end position="61"/>
    </location>
</feature>
<organism evidence="3">
    <name type="scientific">Trypanosoma congolense (strain IL3000)</name>
    <dbReference type="NCBI Taxonomy" id="1068625"/>
    <lineage>
        <taxon>Eukaryota</taxon>
        <taxon>Discoba</taxon>
        <taxon>Euglenozoa</taxon>
        <taxon>Kinetoplastea</taxon>
        <taxon>Metakinetoplastina</taxon>
        <taxon>Trypanosomatida</taxon>
        <taxon>Trypanosomatidae</taxon>
        <taxon>Trypanosoma</taxon>
        <taxon>Nannomonas</taxon>
    </lineage>
</organism>
<feature type="transmembrane region" description="Helical" evidence="2">
    <location>
        <begin position="67"/>
        <end position="88"/>
    </location>
</feature>
<dbReference type="AlphaFoldDB" id="G0V1W0"/>
<gene>
    <name evidence="3" type="ORF">TCIL3000_11_11170</name>
</gene>
<keyword evidence="2" id="KW-0472">Membrane</keyword>
<feature type="region of interest" description="Disordered" evidence="1">
    <location>
        <begin position="1"/>
        <end position="31"/>
    </location>
</feature>
<evidence type="ECO:0000256" key="2">
    <source>
        <dbReference type="SAM" id="Phobius"/>
    </source>
</evidence>
<feature type="compositionally biased region" description="Basic residues" evidence="1">
    <location>
        <begin position="1"/>
        <end position="11"/>
    </location>
</feature>
<dbReference type="EMBL" id="HE575324">
    <property type="protein sequence ID" value="CCC95631.1"/>
    <property type="molecule type" value="Genomic_DNA"/>
</dbReference>
<reference evidence="3" key="1">
    <citation type="journal article" date="2012" name="Proc. Natl. Acad. Sci. U.S.A.">
        <title>Antigenic diversity is generated by distinct evolutionary mechanisms in African trypanosome species.</title>
        <authorList>
            <person name="Jackson A.P."/>
            <person name="Berry A."/>
            <person name="Aslett M."/>
            <person name="Allison H.C."/>
            <person name="Burton P."/>
            <person name="Vavrova-Anderson J."/>
            <person name="Brown R."/>
            <person name="Browne H."/>
            <person name="Corton N."/>
            <person name="Hauser H."/>
            <person name="Gamble J."/>
            <person name="Gilderthorp R."/>
            <person name="Marcello L."/>
            <person name="McQuillan J."/>
            <person name="Otto T.D."/>
            <person name="Quail M.A."/>
            <person name="Sanders M.J."/>
            <person name="van Tonder A."/>
            <person name="Ginger M.L."/>
            <person name="Field M.C."/>
            <person name="Barry J.D."/>
            <person name="Hertz-Fowler C."/>
            <person name="Berriman M."/>
        </authorList>
    </citation>
    <scope>NUCLEOTIDE SEQUENCE</scope>
    <source>
        <strain evidence="3">IL3000</strain>
    </source>
</reference>
<sequence>MKAWKEKKKRMRENTAENTNKQNSSSSTPSVSWRMCIRKFCFPPVLYSFLAHFFVFISSPLRILMQIYPIIDFLFLSYHICIYVYIYIGWGKSRKKNSLYALDHLKWTHLVINRFIYHATGN</sequence>
<accession>G0V1W0</accession>
<feature type="compositionally biased region" description="Polar residues" evidence="1">
    <location>
        <begin position="16"/>
        <end position="31"/>
    </location>
</feature>
<protein>
    <submittedName>
        <fullName evidence="3">Uncharacterized protein</fullName>
    </submittedName>
</protein>
<keyword evidence="2" id="KW-0812">Transmembrane</keyword>
<keyword evidence="2" id="KW-1133">Transmembrane helix</keyword>